<keyword evidence="9" id="KW-1185">Reference proteome</keyword>
<dbReference type="PANTHER" id="PTHR45904">
    <property type="entry name" value="TRNA (URACIL-5-)-METHYLTRANSFERASE"/>
    <property type="match status" value="1"/>
</dbReference>
<dbReference type="PANTHER" id="PTHR45904:SF1">
    <property type="entry name" value="TRNA (URACIL-5-)-METHYLTRANSFERASE HOMOLOG B"/>
    <property type="match status" value="1"/>
</dbReference>
<dbReference type="InterPro" id="IPR029063">
    <property type="entry name" value="SAM-dependent_MTases_sf"/>
</dbReference>
<evidence type="ECO:0000313" key="9">
    <source>
        <dbReference type="Proteomes" id="UP001487740"/>
    </source>
</evidence>
<evidence type="ECO:0000256" key="7">
    <source>
        <dbReference type="SAM" id="MobiDB-lite"/>
    </source>
</evidence>
<dbReference type="InterPro" id="IPR045850">
    <property type="entry name" value="TRM2_met"/>
</dbReference>
<evidence type="ECO:0000256" key="2">
    <source>
        <dbReference type="ARBA" id="ARBA00022679"/>
    </source>
</evidence>
<evidence type="ECO:0000313" key="8">
    <source>
        <dbReference type="EMBL" id="KAK8389814.1"/>
    </source>
</evidence>
<evidence type="ECO:0000256" key="4">
    <source>
        <dbReference type="ARBA" id="ARBA00033763"/>
    </source>
</evidence>
<dbReference type="EC" id="2.1.1.35" evidence="4"/>
<dbReference type="InterPro" id="IPR010280">
    <property type="entry name" value="U5_MeTrfase_fam"/>
</dbReference>
<dbReference type="Gene3D" id="3.40.50.150">
    <property type="entry name" value="Vaccinia Virus protein VP39"/>
    <property type="match status" value="1"/>
</dbReference>
<comment type="caution">
    <text evidence="6">Lacks conserved residue(s) required for the propagation of feature annotation.</text>
</comment>
<feature type="region of interest" description="Disordered" evidence="7">
    <location>
        <begin position="67"/>
        <end position="98"/>
    </location>
</feature>
<evidence type="ECO:0000256" key="6">
    <source>
        <dbReference type="PROSITE-ProRule" id="PRU01024"/>
    </source>
</evidence>
<dbReference type="EMBL" id="JARAKH010000027">
    <property type="protein sequence ID" value="KAK8389814.1"/>
    <property type="molecule type" value="Genomic_DNA"/>
</dbReference>
<dbReference type="Pfam" id="PF05958">
    <property type="entry name" value="tRNA_U5-meth_tr"/>
    <property type="match status" value="1"/>
</dbReference>
<protein>
    <recommendedName>
        <fullName evidence="4">tRNA (uracil(54)-C(5))-methyltransferase</fullName>
        <ecNumber evidence="4">2.1.1.35</ecNumber>
    </recommendedName>
</protein>
<dbReference type="Proteomes" id="UP001487740">
    <property type="component" value="Unassembled WGS sequence"/>
</dbReference>
<feature type="binding site" evidence="6">
    <location>
        <position position="342"/>
    </location>
    <ligand>
        <name>S-adenosyl-L-methionine</name>
        <dbReference type="ChEBI" id="CHEBI:59789"/>
    </ligand>
</feature>
<dbReference type="GO" id="GO:0003723">
    <property type="term" value="F:RNA binding"/>
    <property type="evidence" value="ECO:0007669"/>
    <property type="project" value="TreeGrafter"/>
</dbReference>
<comment type="similarity">
    <text evidence="6">Belongs to the class I-like SAM-binding methyltransferase superfamily. RNA M5U methyltransferase family.</text>
</comment>
<gene>
    <name evidence="8" type="ORF">O3P69_009068</name>
</gene>
<comment type="caution">
    <text evidence="8">The sequence shown here is derived from an EMBL/GenBank/DDBJ whole genome shotgun (WGS) entry which is preliminary data.</text>
</comment>
<evidence type="ECO:0000256" key="5">
    <source>
        <dbReference type="ARBA" id="ARBA00047278"/>
    </source>
</evidence>
<dbReference type="CDD" id="cd02440">
    <property type="entry name" value="AdoMet_MTases"/>
    <property type="match status" value="1"/>
</dbReference>
<dbReference type="EMBL" id="JARAKH010000027">
    <property type="protein sequence ID" value="KAK8389813.1"/>
    <property type="molecule type" value="Genomic_DNA"/>
</dbReference>
<evidence type="ECO:0000256" key="1">
    <source>
        <dbReference type="ARBA" id="ARBA00022603"/>
    </source>
</evidence>
<organism evidence="8 9">
    <name type="scientific">Scylla paramamosain</name>
    <name type="common">Mud crab</name>
    <dbReference type="NCBI Taxonomy" id="85552"/>
    <lineage>
        <taxon>Eukaryota</taxon>
        <taxon>Metazoa</taxon>
        <taxon>Ecdysozoa</taxon>
        <taxon>Arthropoda</taxon>
        <taxon>Crustacea</taxon>
        <taxon>Multicrustacea</taxon>
        <taxon>Malacostraca</taxon>
        <taxon>Eumalacostraca</taxon>
        <taxon>Eucarida</taxon>
        <taxon>Decapoda</taxon>
        <taxon>Pleocyemata</taxon>
        <taxon>Brachyura</taxon>
        <taxon>Eubrachyura</taxon>
        <taxon>Portunoidea</taxon>
        <taxon>Portunidae</taxon>
        <taxon>Portuninae</taxon>
        <taxon>Scylla</taxon>
    </lineage>
</organism>
<dbReference type="PROSITE" id="PS51687">
    <property type="entry name" value="SAM_MT_RNA_M5U"/>
    <property type="match status" value="1"/>
</dbReference>
<dbReference type="GO" id="GO:0032259">
    <property type="term" value="P:methylation"/>
    <property type="evidence" value="ECO:0007669"/>
    <property type="project" value="UniProtKB-KW"/>
</dbReference>
<dbReference type="Gene3D" id="2.40.50.1070">
    <property type="match status" value="1"/>
</dbReference>
<keyword evidence="2 6" id="KW-0808">Transferase</keyword>
<dbReference type="AlphaFoldDB" id="A0AAW0TR23"/>
<feature type="binding site" evidence="6">
    <location>
        <position position="392"/>
    </location>
    <ligand>
        <name>S-adenosyl-L-methionine</name>
        <dbReference type="ChEBI" id="CHEBI:59789"/>
    </ligand>
</feature>
<keyword evidence="1 6" id="KW-0489">Methyltransferase</keyword>
<evidence type="ECO:0000256" key="3">
    <source>
        <dbReference type="ARBA" id="ARBA00022691"/>
    </source>
</evidence>
<feature type="binding site" evidence="6">
    <location>
        <position position="442"/>
    </location>
    <ligand>
        <name>S-adenosyl-L-methionine</name>
        <dbReference type="ChEBI" id="CHEBI:59789"/>
    </ligand>
</feature>
<reference evidence="8 9" key="1">
    <citation type="submission" date="2023-03" db="EMBL/GenBank/DDBJ databases">
        <title>High-quality genome of Scylla paramamosain provides insights in environmental adaptation.</title>
        <authorList>
            <person name="Zhang L."/>
        </authorList>
    </citation>
    <scope>NUCLEOTIDE SEQUENCE [LARGE SCALE GENOMIC DNA]</scope>
    <source>
        <strain evidence="8">LZ_2023a</strain>
        <tissue evidence="8">Muscle</tissue>
    </source>
</reference>
<dbReference type="SUPFAM" id="SSF53335">
    <property type="entry name" value="S-adenosyl-L-methionine-dependent methyltransferases"/>
    <property type="match status" value="1"/>
</dbReference>
<keyword evidence="3 6" id="KW-0949">S-adenosyl-L-methionine</keyword>
<dbReference type="GO" id="GO:0006396">
    <property type="term" value="P:RNA processing"/>
    <property type="evidence" value="ECO:0007669"/>
    <property type="project" value="InterPro"/>
</dbReference>
<dbReference type="GO" id="GO:0030697">
    <property type="term" value="F:tRNA (uracil(54)-C5)-methyltransferase activity, S-adenosyl methionine-dependent"/>
    <property type="evidence" value="ECO:0007669"/>
    <property type="project" value="UniProtKB-EC"/>
</dbReference>
<comment type="catalytic activity">
    <reaction evidence="5">
        <text>uridine(54) in tRNA + S-adenosyl-L-methionine = 5-methyluridine(54) in tRNA + S-adenosyl-L-homocysteine + H(+)</text>
        <dbReference type="Rhea" id="RHEA:42712"/>
        <dbReference type="Rhea" id="RHEA-COMP:10167"/>
        <dbReference type="Rhea" id="RHEA-COMP:10193"/>
        <dbReference type="ChEBI" id="CHEBI:15378"/>
        <dbReference type="ChEBI" id="CHEBI:57856"/>
        <dbReference type="ChEBI" id="CHEBI:59789"/>
        <dbReference type="ChEBI" id="CHEBI:65315"/>
        <dbReference type="ChEBI" id="CHEBI:74447"/>
        <dbReference type="EC" id="2.1.1.35"/>
    </reaction>
    <physiologicalReaction direction="left-to-right" evidence="5">
        <dbReference type="Rhea" id="RHEA:42713"/>
    </physiologicalReaction>
</comment>
<feature type="compositionally biased region" description="Basic and acidic residues" evidence="7">
    <location>
        <begin position="67"/>
        <end position="85"/>
    </location>
</feature>
<proteinExistence type="inferred from homology"/>
<sequence>MGVTSMCCLASRVWVRHLKTQAACQLPRGSYFRPGGKASAKIVVPLAEENLLKIAGNSLRQTQLLEITKESHPRKTEPKSIGLKEKGKKATPPLLPPVTEDTQFQRLAESVTPLCEVPYFKQLVIKEQECKKVLKELGNRLSKAGMPLQRNFKKLPCVLEPTRPSPELIGYRNKDEFGIHFGVDGNPKTVGFFVGRPLDPEMVCVPPTFLINMREKHKQIAQSFQKFIRQSPHEACHRFDKGGVWRNLVVRSTATGEKMASVIIHPQQLPEDTIQEIMEELRQYFINGEGSECELDSLYLQACPHTRCTREQAPYRLVAGKECITETCLDLYFQISPDSFFQINTKGAEVLYSTVKEIAEVSPVTTLLDICCGTGTVSLAMAPHVRSTIGIDITTGAVEDAKKNAALNNINNTIFIAGRAEKVLPRLTDELAQCSDVVAVVNPARAGLHPQVIRTIRKCEAIQKLIYVTCKPDGFAMENFVKLGSKKIKSPKARNTIPFIPKYAVPVDLFPHTSHNELVMLFERAKV</sequence>
<feature type="active site" description="Nucleophile" evidence="6">
    <location>
        <position position="470"/>
    </location>
</feature>
<accession>A0AAW0TR23</accession>
<name>A0AAW0TR23_SCYPA</name>